<evidence type="ECO:0000313" key="1">
    <source>
        <dbReference type="EMBL" id="QDL55926.1"/>
    </source>
</evidence>
<proteinExistence type="predicted"/>
<name>A0A515ETB8_9BURK</name>
<evidence type="ECO:0000313" key="2">
    <source>
        <dbReference type="Proteomes" id="UP000317365"/>
    </source>
</evidence>
<organism evidence="1 2">
    <name type="scientific">Rhodoferax aquaticus</name>
    <dbReference type="NCBI Taxonomy" id="2527691"/>
    <lineage>
        <taxon>Bacteria</taxon>
        <taxon>Pseudomonadati</taxon>
        <taxon>Pseudomonadota</taxon>
        <taxon>Betaproteobacteria</taxon>
        <taxon>Burkholderiales</taxon>
        <taxon>Comamonadaceae</taxon>
        <taxon>Rhodoferax</taxon>
    </lineage>
</organism>
<dbReference type="Proteomes" id="UP000317365">
    <property type="component" value="Chromosome"/>
</dbReference>
<dbReference type="KEGG" id="rhg:EXZ61_18060"/>
<dbReference type="RefSeq" id="WP_142813078.1">
    <property type="nucleotide sequence ID" value="NZ_CP036282.1"/>
</dbReference>
<keyword evidence="2" id="KW-1185">Reference proteome</keyword>
<dbReference type="EMBL" id="CP036282">
    <property type="protein sequence ID" value="QDL55926.1"/>
    <property type="molecule type" value="Genomic_DNA"/>
</dbReference>
<dbReference type="AlphaFoldDB" id="A0A515ETB8"/>
<sequence length="392" mass="41931">MTQASLSAHQFKGLSDWIEVFRAGTHTDSKGRGCTFTEADLDQMVSNLALGAAPAVLGHPKHNDPAYGWVKPEGAKREGASLFVKFEDVNPAFAASVDSGAYRNRSVSVFQDKDAGWRLRHVGWLGAAPPAIDGLAPLDYSAEVDAYEFDAEDWDVGYALSDTAELLRGLREQMIAKDGIEAADAALPNWRIQSIADAGERVKAAARTEVDDGLTPFSQHDNPGGSMSFTQEQLDAAAAKARKEAEDKAAAEFAASQTELTQLRSERQSERITTQIAGWTAGGVVTPAEVEGLAEFMASIEGAAGEFSFSAADKSDVKKTPAQFFADFMAKRKPVVKLGNQSNLGGNQGADLDMNDAGQIADRARQYMKEQTNKGLTVSLPEAVAHVSSRTA</sequence>
<gene>
    <name evidence="1" type="ORF">EXZ61_18060</name>
</gene>
<reference evidence="2" key="1">
    <citation type="submission" date="2019-02" db="EMBL/GenBank/DDBJ databases">
        <title>Complete genome sequence of Rhodoferax sp. Gr-4.</title>
        <authorList>
            <person name="Jin L."/>
        </authorList>
    </citation>
    <scope>NUCLEOTIDE SEQUENCE [LARGE SCALE GENOMIC DNA]</scope>
    <source>
        <strain evidence="2">Gr-4</strain>
    </source>
</reference>
<evidence type="ECO:0008006" key="3">
    <source>
        <dbReference type="Google" id="ProtNLM"/>
    </source>
</evidence>
<accession>A0A515ETB8</accession>
<protein>
    <recommendedName>
        <fullName evidence="3">Peptidase</fullName>
    </recommendedName>
</protein>
<reference evidence="2" key="2">
    <citation type="journal article" date="2020" name="Int. J. Syst. Evol. Microbiol.">
        <title>Genomic insights into a novel species Rhodoferax aquaticus sp. nov., isolated from freshwater.</title>
        <authorList>
            <person name="Li T."/>
            <person name="Zhuo Y."/>
            <person name="Jin C.Z."/>
            <person name="Wu X."/>
            <person name="Ko S.R."/>
            <person name="Jin F.J."/>
            <person name="Ahn C.Y."/>
            <person name="Oh H.M."/>
            <person name="Lee H.G."/>
            <person name="Jin L."/>
        </authorList>
    </citation>
    <scope>NUCLEOTIDE SEQUENCE [LARGE SCALE GENOMIC DNA]</scope>
    <source>
        <strain evidence="2">Gr-4</strain>
    </source>
</reference>